<proteinExistence type="predicted"/>
<dbReference type="Proteomes" id="UP001603857">
    <property type="component" value="Unassembled WGS sequence"/>
</dbReference>
<evidence type="ECO:0000313" key="2">
    <source>
        <dbReference type="Proteomes" id="UP001603857"/>
    </source>
</evidence>
<accession>A0ABD1LR25</accession>
<keyword evidence="2" id="KW-1185">Reference proteome</keyword>
<comment type="caution">
    <text evidence="1">The sequence shown here is derived from an EMBL/GenBank/DDBJ whole genome shotgun (WGS) entry which is preliminary data.</text>
</comment>
<gene>
    <name evidence="1" type="ORF">Fmac_024816</name>
</gene>
<organism evidence="1 2">
    <name type="scientific">Flemingia macrophylla</name>
    <dbReference type="NCBI Taxonomy" id="520843"/>
    <lineage>
        <taxon>Eukaryota</taxon>
        <taxon>Viridiplantae</taxon>
        <taxon>Streptophyta</taxon>
        <taxon>Embryophyta</taxon>
        <taxon>Tracheophyta</taxon>
        <taxon>Spermatophyta</taxon>
        <taxon>Magnoliopsida</taxon>
        <taxon>eudicotyledons</taxon>
        <taxon>Gunneridae</taxon>
        <taxon>Pentapetalae</taxon>
        <taxon>rosids</taxon>
        <taxon>fabids</taxon>
        <taxon>Fabales</taxon>
        <taxon>Fabaceae</taxon>
        <taxon>Papilionoideae</taxon>
        <taxon>50 kb inversion clade</taxon>
        <taxon>NPAAA clade</taxon>
        <taxon>indigoferoid/millettioid clade</taxon>
        <taxon>Phaseoleae</taxon>
        <taxon>Flemingia</taxon>
    </lineage>
</organism>
<sequence length="114" mass="13258">MKAIEEMKSKLDGVESKLNEKEKKKLAQIGRICEERNRTIGKVNELQALINFYKQKAKEPQTNCDNMSHAIHQQIEAMACHVGEAEDEWNKHIDPPLGFFRLFRYCQNLLRSIA</sequence>
<dbReference type="EMBL" id="JBGMDY010000008">
    <property type="protein sequence ID" value="KAL2325758.1"/>
    <property type="molecule type" value="Genomic_DNA"/>
</dbReference>
<dbReference type="AlphaFoldDB" id="A0ABD1LR25"/>
<protein>
    <submittedName>
        <fullName evidence="1">Uncharacterized protein</fullName>
    </submittedName>
</protein>
<evidence type="ECO:0000313" key="1">
    <source>
        <dbReference type="EMBL" id="KAL2325758.1"/>
    </source>
</evidence>
<reference evidence="1 2" key="1">
    <citation type="submission" date="2024-08" db="EMBL/GenBank/DDBJ databases">
        <title>Insights into the chromosomal genome structure of Flemingia macrophylla.</title>
        <authorList>
            <person name="Ding Y."/>
            <person name="Zhao Y."/>
            <person name="Bi W."/>
            <person name="Wu M."/>
            <person name="Zhao G."/>
            <person name="Gong Y."/>
            <person name="Li W."/>
            <person name="Zhang P."/>
        </authorList>
    </citation>
    <scope>NUCLEOTIDE SEQUENCE [LARGE SCALE GENOMIC DNA]</scope>
    <source>
        <strain evidence="1">DYQJB</strain>
        <tissue evidence="1">Leaf</tissue>
    </source>
</reference>
<name>A0ABD1LR25_9FABA</name>